<dbReference type="InterPro" id="IPR009913">
    <property type="entry name" value="TraP"/>
</dbReference>
<proteinExistence type="predicted"/>
<accession>A0A0M5KTF2</accession>
<sequence length="172" mass="19308">MMLKFLSVLLYCLRWLAWAFHYLIVWPAATLMLLVIMLFWLDNSTPGQVAADEIAASTRYVSHGEFRIPGHCGPNLGGPLYGERCRSTDAAGYAAFVQNSVDELWRGNLKALWVVMGVVFSGAALLMGCRPYFCLYGQMRSARFRYGIPASRTAPETETVKTADNKKEDNRE</sequence>
<keyword evidence="1" id="KW-0812">Transmembrane</keyword>
<feature type="transmembrane region" description="Helical" evidence="1">
    <location>
        <begin position="111"/>
        <end position="133"/>
    </location>
</feature>
<protein>
    <submittedName>
        <fullName evidence="2">Conjugal transfer protein TraP</fullName>
    </submittedName>
</protein>
<dbReference type="AlphaFoldDB" id="A0A0M5KTF2"/>
<evidence type="ECO:0000256" key="1">
    <source>
        <dbReference type="SAM" id="Phobius"/>
    </source>
</evidence>
<keyword evidence="1" id="KW-1133">Transmembrane helix</keyword>
<evidence type="ECO:0000313" key="2">
    <source>
        <dbReference type="EMBL" id="ALD82451.1"/>
    </source>
</evidence>
<dbReference type="EMBL" id="KT225520">
    <property type="protein sequence ID" value="ALD82451.1"/>
    <property type="molecule type" value="Genomic_DNA"/>
</dbReference>
<reference evidence="2" key="1">
    <citation type="submission" date="2015-06" db="EMBL/GenBank/DDBJ databases">
        <title>Carbapenemase-producing Raoultella ornithinolytica.</title>
        <authorList>
            <person name="Sun J."/>
            <person name="Zhang F."/>
        </authorList>
    </citation>
    <scope>NUCLEOTIDE SEQUENCE</scope>
    <source>
        <strain evidence="2">RJ46C</strain>
        <plasmid evidence="2">pRJ46C</plasmid>
    </source>
</reference>
<keyword evidence="1" id="KW-0472">Membrane</keyword>
<dbReference type="Pfam" id="PF07296">
    <property type="entry name" value="TraP"/>
    <property type="match status" value="1"/>
</dbReference>
<geneLocation type="plasmid" evidence="2">
    <name>pRJ46C</name>
</geneLocation>
<organism evidence="2">
    <name type="scientific">Raoultella ornithinolytica</name>
    <name type="common">Klebsiella ornithinolytica</name>
    <dbReference type="NCBI Taxonomy" id="54291"/>
    <lineage>
        <taxon>Bacteria</taxon>
        <taxon>Pseudomonadati</taxon>
        <taxon>Pseudomonadota</taxon>
        <taxon>Gammaproteobacteria</taxon>
        <taxon>Enterobacterales</taxon>
        <taxon>Enterobacteriaceae</taxon>
        <taxon>Klebsiella/Raoultella group</taxon>
        <taxon>Raoultella</taxon>
    </lineage>
</organism>
<name>A0A0M5KTF2_RAOOR</name>
<dbReference type="RefSeq" id="WP_172687005.1">
    <property type="nucleotide sequence ID" value="NZ_KT225520.1"/>
</dbReference>
<keyword evidence="2" id="KW-0614">Plasmid</keyword>
<feature type="transmembrane region" description="Helical" evidence="1">
    <location>
        <begin position="12"/>
        <end position="41"/>
    </location>
</feature>